<evidence type="ECO:0000313" key="1">
    <source>
        <dbReference type="EMBL" id="RMO93707.1"/>
    </source>
</evidence>
<evidence type="ECO:0000313" key="2">
    <source>
        <dbReference type="Proteomes" id="UP000268056"/>
    </source>
</evidence>
<gene>
    <name evidence="1" type="ORF">ALQ32_200012</name>
</gene>
<protein>
    <submittedName>
        <fullName evidence="1">Uncharacterized protein</fullName>
    </submittedName>
</protein>
<sequence length="108" mass="11977">MLKVCACSSWGVSLARFVSVSVGDAPLSNAVLRRRSVGLAINYKLAVDDHCRHLRHPDAPGINKVLLSQSQISLQALRIATLETLLHDCGGLLRVRRQSFRQLELELF</sequence>
<reference evidence="1 2" key="1">
    <citation type="submission" date="2018-08" db="EMBL/GenBank/DDBJ databases">
        <title>Recombination of ecologically and evolutionarily significant loci maintains genetic cohesion in the Pseudomonas syringae species complex.</title>
        <authorList>
            <person name="Dillon M."/>
            <person name="Thakur S."/>
            <person name="Almeida R.N.D."/>
            <person name="Weir B.S."/>
            <person name="Guttman D.S."/>
        </authorList>
    </citation>
    <scope>NUCLEOTIDE SEQUENCE [LARGE SCALE GENOMIC DNA]</scope>
    <source>
        <strain evidence="1 2">ICMP 4092</strain>
    </source>
</reference>
<dbReference type="EMBL" id="RBQC01000007">
    <property type="protein sequence ID" value="RMO93707.1"/>
    <property type="molecule type" value="Genomic_DNA"/>
</dbReference>
<accession>A0A3M3ZGB9</accession>
<proteinExistence type="predicted"/>
<dbReference type="Proteomes" id="UP000268056">
    <property type="component" value="Unassembled WGS sequence"/>
</dbReference>
<organism evidence="1 2">
    <name type="scientific">Pseudomonas syringae pv. tagetis</name>
    <dbReference type="NCBI Taxonomy" id="129140"/>
    <lineage>
        <taxon>Bacteria</taxon>
        <taxon>Pseudomonadati</taxon>
        <taxon>Pseudomonadota</taxon>
        <taxon>Gammaproteobacteria</taxon>
        <taxon>Pseudomonadales</taxon>
        <taxon>Pseudomonadaceae</taxon>
        <taxon>Pseudomonas</taxon>
    </lineage>
</organism>
<dbReference type="AlphaFoldDB" id="A0A3M3ZGB9"/>
<comment type="caution">
    <text evidence="1">The sequence shown here is derived from an EMBL/GenBank/DDBJ whole genome shotgun (WGS) entry which is preliminary data.</text>
</comment>
<name>A0A3M3ZGB9_9PSED</name>